<dbReference type="EMBL" id="CP108036">
    <property type="protein sequence ID" value="WUN80260.1"/>
    <property type="molecule type" value="Genomic_DNA"/>
</dbReference>
<feature type="region of interest" description="Disordered" evidence="1">
    <location>
        <begin position="939"/>
        <end position="966"/>
    </location>
</feature>
<accession>A0ABZ1QCT0</accession>
<evidence type="ECO:0000256" key="2">
    <source>
        <dbReference type="SAM" id="SignalP"/>
    </source>
</evidence>
<proteinExistence type="predicted"/>
<protein>
    <submittedName>
        <fullName evidence="3">Uncharacterized protein</fullName>
    </submittedName>
</protein>
<dbReference type="Proteomes" id="UP001432312">
    <property type="component" value="Chromosome"/>
</dbReference>
<keyword evidence="2" id="KW-0732">Signal</keyword>
<feature type="chain" id="PRO_5047510945" evidence="2">
    <location>
        <begin position="27"/>
        <end position="1311"/>
    </location>
</feature>
<feature type="region of interest" description="Disordered" evidence="1">
    <location>
        <begin position="24"/>
        <end position="63"/>
    </location>
</feature>
<evidence type="ECO:0000313" key="3">
    <source>
        <dbReference type="EMBL" id="WUN80260.1"/>
    </source>
</evidence>
<organism evidence="3 4">
    <name type="scientific">Streptomyces erythrochromogenes</name>
    <dbReference type="NCBI Taxonomy" id="285574"/>
    <lineage>
        <taxon>Bacteria</taxon>
        <taxon>Bacillati</taxon>
        <taxon>Actinomycetota</taxon>
        <taxon>Actinomycetes</taxon>
        <taxon>Kitasatosporales</taxon>
        <taxon>Streptomycetaceae</taxon>
        <taxon>Streptomyces</taxon>
    </lineage>
</organism>
<feature type="compositionally biased region" description="Low complexity" evidence="1">
    <location>
        <begin position="24"/>
        <end position="53"/>
    </location>
</feature>
<feature type="signal peptide" evidence="2">
    <location>
        <begin position="1"/>
        <end position="26"/>
    </location>
</feature>
<gene>
    <name evidence="3" type="ORF">OHA91_18035</name>
</gene>
<sequence length="1311" mass="134205">MRATAASGTLLLALLASLTGQTSTAAADPAAPGTTTAATAAAQPKAAGPQAAPEPDPKADHQAAVRTLQQGDLAEPCPAALAPHTVVTCTVDPSKTASFSLTLPQQKDLVMLQVVSTLPSTTKLIAPGGAAVACESVRHPAYPALRCPTGQAGTYTVQVTDKSGTANGISVSYTALLSSTGCKAIGAADRRLGAPSVLHRSLPAGSAGDCYTLDLAAGDVLRAYSSSYEVLHSVYDASGKEVCSSRGRLTDAVDCRLTGTAPFRISALQSSGKAVDYDYTVARLSKPEGCAVVEPQAYGSLPDLTGTEHCRILRVTQAAEYTYADVIATGAHPLPSPLLSEAGETVPSCPRYDVCNLAPGDYTWSANPTSDSFKAFGIAFHSARETRGCTPTHDNGLAAGPATGAFTGPGHVLCLTLPTAGGKGIYVLNRPPAGGSYAAYKLYDASGTRQQCDTGTLCKLTGTAPFRAVLRSSQASTTFGLAFHRTEEAQGCTPWPQSTFGNGTWGAEVSVAFHRSQACLSVPGNAHSTAELLDHVSGTPRDATVTVKVVDAAGTIRCETASPSTANVCSLAPGEPYTVLLESSATAWGGTETYRLVRRDVSATAQCADTPSTKTGGPSLAFDLTSPLDTRCVRVTGAATDKFWIAARTPDIPYVDGAPLTVVDGDGRAVCLRTGSCRVAGSTSYLAIVGPDKALGGTIAAKLDTWRVGTASGWAPECTANRISVNDFPARGGTLSEASTAYCAVIDMRAGQTIAVTGTTSTTEFDKPGLDLMNGPEWTSSTAGYGCTADRERFAFSCATSAGAAPAQAVLLLSPKRARTPVDFSFQGECREGCVEPPAPNPTGISPSTSMVGTRTDAIVTGTGLTFATKLKLIRNGSPERVLEPITANTDGKQLYVKVDTNGLEPGQYDLLLDGVEHTPGVPSRGYLPKAYTVTAQPPKGSRFVPHGPSRFLDTRDGTGATKQRVGPGGVVTLQVAGVKGIPATGVTAVVMNVTAVQPTEAGHVMVYPNGQAVPKVSNLNFAPGQIVPNLVTVPVVNGKVDLRNNAGSVDLIADVTGYYTDKAGAGSALNPITPSRFLDTRDGTGAKKQRVGPGGVVTLQVAGVKGIPATGVTAVVMNVTAVSPTEAGHVTVYPNGQAAPGVSNLNFTPGQIVPNLVTVPVVNGKVDLRNNAGSVDLIADVTGYYAATGSAFSAAGPVRLLDTRDGTGARAGAVGPGDAVHLQVTGAAGVPAQGVTAVVLNVTVTNPTEASHLIVHPHGVARPGVSNLNYTAGQTVANLVVVPVVDGWVTFYNNSGSADVIADLNGYFTS</sequence>
<dbReference type="GeneID" id="95497975"/>
<reference evidence="3" key="1">
    <citation type="submission" date="2022-10" db="EMBL/GenBank/DDBJ databases">
        <title>The complete genomes of actinobacterial strains from the NBC collection.</title>
        <authorList>
            <person name="Joergensen T.S."/>
            <person name="Alvarez Arevalo M."/>
            <person name="Sterndorff E.B."/>
            <person name="Faurdal D."/>
            <person name="Vuksanovic O."/>
            <person name="Mourched A.-S."/>
            <person name="Charusanti P."/>
            <person name="Shaw S."/>
            <person name="Blin K."/>
            <person name="Weber T."/>
        </authorList>
    </citation>
    <scope>NUCLEOTIDE SEQUENCE</scope>
    <source>
        <strain evidence="3">NBC_00303</strain>
    </source>
</reference>
<dbReference type="RefSeq" id="WP_328739617.1">
    <property type="nucleotide sequence ID" value="NZ_CP108036.1"/>
</dbReference>
<evidence type="ECO:0000313" key="4">
    <source>
        <dbReference type="Proteomes" id="UP001432312"/>
    </source>
</evidence>
<name>A0ABZ1QCT0_9ACTN</name>
<keyword evidence="4" id="KW-1185">Reference proteome</keyword>
<evidence type="ECO:0000256" key="1">
    <source>
        <dbReference type="SAM" id="MobiDB-lite"/>
    </source>
</evidence>